<accession>A0ABM7M2Z5</accession>
<evidence type="ECO:0000313" key="1">
    <source>
        <dbReference type="EMBL" id="BCJ45921.1"/>
    </source>
</evidence>
<dbReference type="RefSeq" id="WP_189333530.1">
    <property type="nucleotide sequence ID" value="NZ_AP023356.1"/>
</dbReference>
<organism evidence="1 2">
    <name type="scientific">Actinoplanes ianthinogenes</name>
    <dbReference type="NCBI Taxonomy" id="122358"/>
    <lineage>
        <taxon>Bacteria</taxon>
        <taxon>Bacillati</taxon>
        <taxon>Actinomycetota</taxon>
        <taxon>Actinomycetes</taxon>
        <taxon>Micromonosporales</taxon>
        <taxon>Micromonosporaceae</taxon>
        <taxon>Actinoplanes</taxon>
    </lineage>
</organism>
<protein>
    <submittedName>
        <fullName evidence="1">Uncharacterized protein</fullName>
    </submittedName>
</protein>
<keyword evidence="2" id="KW-1185">Reference proteome</keyword>
<proteinExistence type="predicted"/>
<gene>
    <name evidence="1" type="ORF">Aiant_65780</name>
</gene>
<name>A0ABM7M2Z5_9ACTN</name>
<dbReference type="EMBL" id="AP023356">
    <property type="protein sequence ID" value="BCJ45921.1"/>
    <property type="molecule type" value="Genomic_DNA"/>
</dbReference>
<dbReference type="Proteomes" id="UP000676967">
    <property type="component" value="Chromosome"/>
</dbReference>
<evidence type="ECO:0000313" key="2">
    <source>
        <dbReference type="Proteomes" id="UP000676967"/>
    </source>
</evidence>
<reference evidence="1 2" key="1">
    <citation type="submission" date="2020-08" db="EMBL/GenBank/DDBJ databases">
        <title>Whole genome shotgun sequence of Actinoplanes ianthinogenes NBRC 13996.</title>
        <authorList>
            <person name="Komaki H."/>
            <person name="Tamura T."/>
        </authorList>
    </citation>
    <scope>NUCLEOTIDE SEQUENCE [LARGE SCALE GENOMIC DNA]</scope>
    <source>
        <strain evidence="1 2">NBRC 13996</strain>
    </source>
</reference>
<sequence length="184" mass="19647">MIWHRISEHRALAVANAGRWYLPFEPPPARPAGISLLELPTDESSVTVAVVREPATGCHRMVSRLAELAAADELLVVLGSDGPALTAGSAVIAGLRRRLTRHHVVPMPARQDRAWLRENLTALHNCLADGSLPVLVTSPAALHSVAAETASSVHADRVVGVRHTPADAELVPIWHRQPVVALAG</sequence>